<dbReference type="Proteomes" id="UP000634136">
    <property type="component" value="Unassembled WGS sequence"/>
</dbReference>
<keyword evidence="2" id="KW-1185">Reference proteome</keyword>
<comment type="caution">
    <text evidence="1">The sequence shown here is derived from an EMBL/GenBank/DDBJ whole genome shotgun (WGS) entry which is preliminary data.</text>
</comment>
<evidence type="ECO:0000313" key="1">
    <source>
        <dbReference type="EMBL" id="KAF7802302.1"/>
    </source>
</evidence>
<organism evidence="1 2">
    <name type="scientific">Senna tora</name>
    <dbReference type="NCBI Taxonomy" id="362788"/>
    <lineage>
        <taxon>Eukaryota</taxon>
        <taxon>Viridiplantae</taxon>
        <taxon>Streptophyta</taxon>
        <taxon>Embryophyta</taxon>
        <taxon>Tracheophyta</taxon>
        <taxon>Spermatophyta</taxon>
        <taxon>Magnoliopsida</taxon>
        <taxon>eudicotyledons</taxon>
        <taxon>Gunneridae</taxon>
        <taxon>Pentapetalae</taxon>
        <taxon>rosids</taxon>
        <taxon>fabids</taxon>
        <taxon>Fabales</taxon>
        <taxon>Fabaceae</taxon>
        <taxon>Caesalpinioideae</taxon>
        <taxon>Cassia clade</taxon>
        <taxon>Senna</taxon>
    </lineage>
</organism>
<gene>
    <name evidence="1" type="ORF">G2W53_041413</name>
</gene>
<proteinExistence type="predicted"/>
<dbReference type="EMBL" id="JAAIUW010000013">
    <property type="protein sequence ID" value="KAF7802302.1"/>
    <property type="molecule type" value="Genomic_DNA"/>
</dbReference>
<evidence type="ECO:0000313" key="2">
    <source>
        <dbReference type="Proteomes" id="UP000634136"/>
    </source>
</evidence>
<protein>
    <submittedName>
        <fullName evidence="1">Uncharacterized protein</fullName>
    </submittedName>
</protein>
<accession>A0A834SFI0</accession>
<reference evidence="1" key="1">
    <citation type="submission" date="2020-09" db="EMBL/GenBank/DDBJ databases">
        <title>Genome-Enabled Discovery of Anthraquinone Biosynthesis in Senna tora.</title>
        <authorList>
            <person name="Kang S.-H."/>
            <person name="Pandey R.P."/>
            <person name="Lee C.-M."/>
            <person name="Sim J.-S."/>
            <person name="Jeong J.-T."/>
            <person name="Choi B.-S."/>
            <person name="Jung M."/>
            <person name="Ginzburg D."/>
            <person name="Zhao K."/>
            <person name="Won S.Y."/>
            <person name="Oh T.-J."/>
            <person name="Yu Y."/>
            <person name="Kim N.-H."/>
            <person name="Lee O.R."/>
            <person name="Lee T.-H."/>
            <person name="Bashyal P."/>
            <person name="Kim T.-S."/>
            <person name="Lee W.-H."/>
            <person name="Kawkins C."/>
            <person name="Kim C.-K."/>
            <person name="Kim J.S."/>
            <person name="Ahn B.O."/>
            <person name="Rhee S.Y."/>
            <person name="Sohng J.K."/>
        </authorList>
    </citation>
    <scope>NUCLEOTIDE SEQUENCE</scope>
    <source>
        <tissue evidence="1">Leaf</tissue>
    </source>
</reference>
<name>A0A834SFI0_9FABA</name>
<sequence length="120" mass="13478">MGNDIDTNIGKFAGTCCAFSLIYKHIRVQRKETINVPALGQMAPLNISRRGLNHILLLPELPLSRLSGLMRTLMVTVVRFHLTDLILYLFHDGLQPMVLGLQVQNDNQHTTLRDNGNTDV</sequence>
<dbReference type="AlphaFoldDB" id="A0A834SFI0"/>